<evidence type="ECO:0000256" key="2">
    <source>
        <dbReference type="ARBA" id="ARBA00049551"/>
    </source>
</evidence>
<dbReference type="InterPro" id="IPR001750">
    <property type="entry name" value="ND/Mrp_TM"/>
</dbReference>
<keyword evidence="6" id="KW-1185">Reference proteome</keyword>
<keyword evidence="3" id="KW-1133">Transmembrane helix</keyword>
<organism evidence="5 6">
    <name type="scientific">Protopolystoma xenopodis</name>
    <dbReference type="NCBI Taxonomy" id="117903"/>
    <lineage>
        <taxon>Eukaryota</taxon>
        <taxon>Metazoa</taxon>
        <taxon>Spiralia</taxon>
        <taxon>Lophotrochozoa</taxon>
        <taxon>Platyhelminthes</taxon>
        <taxon>Monogenea</taxon>
        <taxon>Polyopisthocotylea</taxon>
        <taxon>Polystomatidea</taxon>
        <taxon>Polystomatidae</taxon>
        <taxon>Protopolystoma</taxon>
    </lineage>
</organism>
<gene>
    <name evidence="5" type="ORF">PXEA_LOCUS16887</name>
</gene>
<comment type="caution">
    <text evidence="5">The sequence shown here is derived from an EMBL/GenBank/DDBJ whole genome shotgun (WGS) entry which is preliminary data.</text>
</comment>
<accession>A0A3S5ARN8</accession>
<name>A0A3S5ARN8_9PLAT</name>
<dbReference type="Pfam" id="PF00361">
    <property type="entry name" value="Proton_antipo_M"/>
    <property type="match status" value="1"/>
</dbReference>
<evidence type="ECO:0000256" key="1">
    <source>
        <dbReference type="ARBA" id="ARBA00012944"/>
    </source>
</evidence>
<sequence>MFLLYLDSPYSERFIAGWYLIGGVEDFCFQIEIPLAPFYTWLPIVHAEARTLVSVCLSGYIMKLGVIVGWKALIGIFEFSPHGGYTIVFSVLLWAWTPNHGIVWLVGFIIKNFVLVGVFLIYLFLRRLVPIILFGFGFIRRVGVDNFKNFMFPSIVSMLGLVVFPLIISLV</sequence>
<evidence type="ECO:0000313" key="6">
    <source>
        <dbReference type="Proteomes" id="UP000784294"/>
    </source>
</evidence>
<dbReference type="GO" id="GO:0008137">
    <property type="term" value="F:NADH dehydrogenase (ubiquinone) activity"/>
    <property type="evidence" value="ECO:0007669"/>
    <property type="project" value="UniProtKB-EC"/>
</dbReference>
<feature type="domain" description="NADH:quinone oxidoreductase/Mrp antiporter transmembrane" evidence="4">
    <location>
        <begin position="29"/>
        <end position="72"/>
    </location>
</feature>
<evidence type="ECO:0000256" key="3">
    <source>
        <dbReference type="SAM" id="Phobius"/>
    </source>
</evidence>
<dbReference type="OrthoDB" id="2394882at2759"/>
<evidence type="ECO:0000313" key="5">
    <source>
        <dbReference type="EMBL" id="VEL23447.1"/>
    </source>
</evidence>
<feature type="transmembrane region" description="Helical" evidence="3">
    <location>
        <begin position="72"/>
        <end position="96"/>
    </location>
</feature>
<dbReference type="EC" id="7.1.1.2" evidence="1"/>
<dbReference type="Proteomes" id="UP000784294">
    <property type="component" value="Unassembled WGS sequence"/>
</dbReference>
<comment type="catalytic activity">
    <reaction evidence="2">
        <text>a ubiquinone + NADH + 5 H(+)(in) = a ubiquinol + NAD(+) + 4 H(+)(out)</text>
        <dbReference type="Rhea" id="RHEA:29091"/>
        <dbReference type="Rhea" id="RHEA-COMP:9565"/>
        <dbReference type="Rhea" id="RHEA-COMP:9566"/>
        <dbReference type="ChEBI" id="CHEBI:15378"/>
        <dbReference type="ChEBI" id="CHEBI:16389"/>
        <dbReference type="ChEBI" id="CHEBI:17976"/>
        <dbReference type="ChEBI" id="CHEBI:57540"/>
        <dbReference type="ChEBI" id="CHEBI:57945"/>
        <dbReference type="EC" id="7.1.1.2"/>
    </reaction>
</comment>
<proteinExistence type="predicted"/>
<protein>
    <recommendedName>
        <fullName evidence="1">NADH:ubiquinone reductase (H(+)-translocating)</fullName>
        <ecNumber evidence="1">7.1.1.2</ecNumber>
    </recommendedName>
</protein>
<dbReference type="EMBL" id="CAAALY010061969">
    <property type="protein sequence ID" value="VEL23447.1"/>
    <property type="molecule type" value="Genomic_DNA"/>
</dbReference>
<feature type="transmembrane region" description="Helical" evidence="3">
    <location>
        <begin position="150"/>
        <end position="168"/>
    </location>
</feature>
<keyword evidence="3" id="KW-0472">Membrane</keyword>
<feature type="transmembrane region" description="Helical" evidence="3">
    <location>
        <begin position="102"/>
        <end position="125"/>
    </location>
</feature>
<reference evidence="5" key="1">
    <citation type="submission" date="2018-11" db="EMBL/GenBank/DDBJ databases">
        <authorList>
            <consortium name="Pathogen Informatics"/>
        </authorList>
    </citation>
    <scope>NUCLEOTIDE SEQUENCE</scope>
</reference>
<dbReference type="AlphaFoldDB" id="A0A3S5ARN8"/>
<evidence type="ECO:0000259" key="4">
    <source>
        <dbReference type="Pfam" id="PF00361"/>
    </source>
</evidence>
<keyword evidence="3" id="KW-0812">Transmembrane</keyword>